<evidence type="ECO:0000313" key="11">
    <source>
        <dbReference type="EMBL" id="AUR51845.1"/>
    </source>
</evidence>
<evidence type="ECO:0000256" key="10">
    <source>
        <dbReference type="RuleBase" id="RU361274"/>
    </source>
</evidence>
<keyword evidence="4" id="KW-0479">Metal-binding</keyword>
<evidence type="ECO:0000256" key="1">
    <source>
        <dbReference type="ARBA" id="ARBA00000553"/>
    </source>
</evidence>
<dbReference type="GO" id="GO:0016787">
    <property type="term" value="F:hydrolase activity"/>
    <property type="evidence" value="ECO:0007669"/>
    <property type="project" value="UniProtKB-KW"/>
</dbReference>
<comment type="catalytic activity">
    <reaction evidence="7">
        <text>adenosine + H2O + H(+) = inosine + NH4(+)</text>
        <dbReference type="Rhea" id="RHEA:24408"/>
        <dbReference type="ChEBI" id="CHEBI:15377"/>
        <dbReference type="ChEBI" id="CHEBI:15378"/>
        <dbReference type="ChEBI" id="CHEBI:16335"/>
        <dbReference type="ChEBI" id="CHEBI:17596"/>
        <dbReference type="ChEBI" id="CHEBI:28938"/>
        <dbReference type="EC" id="3.5.4.4"/>
    </reaction>
    <physiologicalReaction direction="left-to-right" evidence="7">
        <dbReference type="Rhea" id="RHEA:24409"/>
    </physiologicalReaction>
</comment>
<dbReference type="SUPFAM" id="SSF64438">
    <property type="entry name" value="CNF1/YfiH-like putative cysteine hydrolases"/>
    <property type="match status" value="1"/>
</dbReference>
<protein>
    <recommendedName>
        <fullName evidence="10">Purine nucleoside phosphorylase</fullName>
    </recommendedName>
</protein>
<dbReference type="InterPro" id="IPR003730">
    <property type="entry name" value="Cu_polyphenol_OxRdtase"/>
</dbReference>
<dbReference type="KEGG" id="nba:CUN60_05880"/>
<dbReference type="Gene3D" id="3.60.140.10">
    <property type="entry name" value="CNF1/YfiH-like putative cysteine hydrolases"/>
    <property type="match status" value="1"/>
</dbReference>
<dbReference type="OrthoDB" id="4279at2"/>
<evidence type="ECO:0000256" key="5">
    <source>
        <dbReference type="ARBA" id="ARBA00022801"/>
    </source>
</evidence>
<comment type="catalytic activity">
    <reaction evidence="8">
        <text>adenosine + phosphate = alpha-D-ribose 1-phosphate + adenine</text>
        <dbReference type="Rhea" id="RHEA:27642"/>
        <dbReference type="ChEBI" id="CHEBI:16335"/>
        <dbReference type="ChEBI" id="CHEBI:16708"/>
        <dbReference type="ChEBI" id="CHEBI:43474"/>
        <dbReference type="ChEBI" id="CHEBI:57720"/>
        <dbReference type="EC" id="2.4.2.1"/>
    </reaction>
    <physiologicalReaction direction="left-to-right" evidence="8">
        <dbReference type="Rhea" id="RHEA:27643"/>
    </physiologicalReaction>
</comment>
<evidence type="ECO:0000256" key="7">
    <source>
        <dbReference type="ARBA" id="ARBA00047989"/>
    </source>
</evidence>
<dbReference type="InterPro" id="IPR038371">
    <property type="entry name" value="Cu_polyphenol_OxRdtase_sf"/>
</dbReference>
<dbReference type="NCBIfam" id="TIGR00726">
    <property type="entry name" value="peptidoglycan editing factor PgeF"/>
    <property type="match status" value="1"/>
</dbReference>
<keyword evidence="3" id="KW-0808">Transferase</keyword>
<dbReference type="EMBL" id="CP024847">
    <property type="protein sequence ID" value="AUR51845.1"/>
    <property type="molecule type" value="Genomic_DNA"/>
</dbReference>
<name>A0A2I7N6K0_9NEIS</name>
<dbReference type="PANTHER" id="PTHR30616">
    <property type="entry name" value="UNCHARACTERIZED PROTEIN YFIH"/>
    <property type="match status" value="1"/>
</dbReference>
<comment type="catalytic activity">
    <reaction evidence="1">
        <text>inosine + phosphate = alpha-D-ribose 1-phosphate + hypoxanthine</text>
        <dbReference type="Rhea" id="RHEA:27646"/>
        <dbReference type="ChEBI" id="CHEBI:17368"/>
        <dbReference type="ChEBI" id="CHEBI:17596"/>
        <dbReference type="ChEBI" id="CHEBI:43474"/>
        <dbReference type="ChEBI" id="CHEBI:57720"/>
        <dbReference type="EC" id="2.4.2.1"/>
    </reaction>
    <physiologicalReaction direction="left-to-right" evidence="1">
        <dbReference type="Rhea" id="RHEA:27647"/>
    </physiologicalReaction>
</comment>
<dbReference type="GO" id="GO:0017061">
    <property type="term" value="F:S-methyl-5-thioadenosine phosphorylase activity"/>
    <property type="evidence" value="ECO:0007669"/>
    <property type="project" value="UniProtKB-EC"/>
</dbReference>
<comment type="catalytic activity">
    <reaction evidence="9">
        <text>S-methyl-5'-thioadenosine + phosphate = 5-(methylsulfanyl)-alpha-D-ribose 1-phosphate + adenine</text>
        <dbReference type="Rhea" id="RHEA:11852"/>
        <dbReference type="ChEBI" id="CHEBI:16708"/>
        <dbReference type="ChEBI" id="CHEBI:17509"/>
        <dbReference type="ChEBI" id="CHEBI:43474"/>
        <dbReference type="ChEBI" id="CHEBI:58533"/>
        <dbReference type="EC" id="2.4.2.28"/>
    </reaction>
    <physiologicalReaction direction="left-to-right" evidence="9">
        <dbReference type="Rhea" id="RHEA:11853"/>
    </physiologicalReaction>
</comment>
<dbReference type="PANTHER" id="PTHR30616:SF2">
    <property type="entry name" value="PURINE NUCLEOSIDE PHOSPHORYLASE LACC1"/>
    <property type="match status" value="1"/>
</dbReference>
<comment type="similarity">
    <text evidence="2 10">Belongs to the purine nucleoside phosphorylase YfiH/LACC1 family.</text>
</comment>
<dbReference type="InterPro" id="IPR011324">
    <property type="entry name" value="Cytotoxic_necrot_fac-like_cat"/>
</dbReference>
<gene>
    <name evidence="11" type="ORF">CUN60_05880</name>
</gene>
<dbReference type="Proteomes" id="UP000236655">
    <property type="component" value="Chromosome"/>
</dbReference>
<dbReference type="AlphaFoldDB" id="A0A2I7N6K0"/>
<dbReference type="GO" id="GO:0005507">
    <property type="term" value="F:copper ion binding"/>
    <property type="evidence" value="ECO:0007669"/>
    <property type="project" value="TreeGrafter"/>
</dbReference>
<evidence type="ECO:0000256" key="4">
    <source>
        <dbReference type="ARBA" id="ARBA00022723"/>
    </source>
</evidence>
<accession>A0A2I7N6K0</accession>
<keyword evidence="5" id="KW-0378">Hydrolase</keyword>
<dbReference type="Pfam" id="PF02578">
    <property type="entry name" value="Cu-oxidase_4"/>
    <property type="match status" value="1"/>
</dbReference>
<dbReference type="RefSeq" id="WP_102951141.1">
    <property type="nucleotide sequence ID" value="NZ_CP024847.1"/>
</dbReference>
<evidence type="ECO:0000256" key="2">
    <source>
        <dbReference type="ARBA" id="ARBA00007353"/>
    </source>
</evidence>
<reference evidence="12" key="1">
    <citation type="submission" date="2017-11" db="EMBL/GenBank/DDBJ databases">
        <authorList>
            <person name="Chan K.G."/>
            <person name="Lee L.S."/>
        </authorList>
    </citation>
    <scope>NUCLEOTIDE SEQUENCE [LARGE SCALE GENOMIC DNA]</scope>
    <source>
        <strain evidence="12">DSM 100970</strain>
    </source>
</reference>
<keyword evidence="6" id="KW-0862">Zinc</keyword>
<organism evidence="11 12">
    <name type="scientific">Aquella oligotrophica</name>
    <dbReference type="NCBI Taxonomy" id="2067065"/>
    <lineage>
        <taxon>Bacteria</taxon>
        <taxon>Pseudomonadati</taxon>
        <taxon>Pseudomonadota</taxon>
        <taxon>Betaproteobacteria</taxon>
        <taxon>Neisseriales</taxon>
        <taxon>Neisseriaceae</taxon>
        <taxon>Aquella</taxon>
    </lineage>
</organism>
<evidence type="ECO:0000256" key="6">
    <source>
        <dbReference type="ARBA" id="ARBA00022833"/>
    </source>
</evidence>
<evidence type="ECO:0000313" key="12">
    <source>
        <dbReference type="Proteomes" id="UP000236655"/>
    </source>
</evidence>
<evidence type="ECO:0000256" key="8">
    <source>
        <dbReference type="ARBA" id="ARBA00048968"/>
    </source>
</evidence>
<keyword evidence="12" id="KW-1185">Reference proteome</keyword>
<sequence length="244" mass="27336">MHTTINKPMFLQATWNAPANIHTCITTSVNNFNIASHVNDDPLKVANNRTKLGEILPASPLWLNQVHSTEVVQYSTSSSITPNADAIYSEEVGKPCLVMTADCLPILLTNQNGDFVAAIHAGWRGLINGIIEKTIAQLSNYQAKQMVAFIGPAICQKCFEVDNIVFTEFKEKDPETCKYFILGASPDKYQADLRKIAELKLIRLGLLEKNISNRDICTKCNPQWFYSYRTNPKTGRIATLIWKD</sequence>
<evidence type="ECO:0000256" key="3">
    <source>
        <dbReference type="ARBA" id="ARBA00022679"/>
    </source>
</evidence>
<dbReference type="CDD" id="cd16833">
    <property type="entry name" value="YfiH"/>
    <property type="match status" value="1"/>
</dbReference>
<proteinExistence type="inferred from homology"/>
<evidence type="ECO:0000256" key="9">
    <source>
        <dbReference type="ARBA" id="ARBA00049893"/>
    </source>
</evidence>